<reference evidence="7" key="1">
    <citation type="journal article" date="2023" name="Mol. Phylogenet. Evol.">
        <title>Genome-scale phylogeny and comparative genomics of the fungal order Sordariales.</title>
        <authorList>
            <person name="Hensen N."/>
            <person name="Bonometti L."/>
            <person name="Westerberg I."/>
            <person name="Brannstrom I.O."/>
            <person name="Guillou S."/>
            <person name="Cros-Aarteil S."/>
            <person name="Calhoun S."/>
            <person name="Haridas S."/>
            <person name="Kuo A."/>
            <person name="Mondo S."/>
            <person name="Pangilinan J."/>
            <person name="Riley R."/>
            <person name="LaButti K."/>
            <person name="Andreopoulos B."/>
            <person name="Lipzen A."/>
            <person name="Chen C."/>
            <person name="Yan M."/>
            <person name="Daum C."/>
            <person name="Ng V."/>
            <person name="Clum A."/>
            <person name="Steindorff A."/>
            <person name="Ohm R.A."/>
            <person name="Martin F."/>
            <person name="Silar P."/>
            <person name="Natvig D.O."/>
            <person name="Lalanne C."/>
            <person name="Gautier V."/>
            <person name="Ament-Velasquez S.L."/>
            <person name="Kruys A."/>
            <person name="Hutchinson M.I."/>
            <person name="Powell A.J."/>
            <person name="Barry K."/>
            <person name="Miller A.N."/>
            <person name="Grigoriev I.V."/>
            <person name="Debuchy R."/>
            <person name="Gladieux P."/>
            <person name="Hiltunen Thoren M."/>
            <person name="Johannesson H."/>
        </authorList>
    </citation>
    <scope>NUCLEOTIDE SEQUENCE [LARGE SCALE GENOMIC DNA]</scope>
    <source>
        <strain evidence="7">CBS 284.82</strain>
    </source>
</reference>
<dbReference type="Proteomes" id="UP001303115">
    <property type="component" value="Unassembled WGS sequence"/>
</dbReference>
<sequence length="419" mass="47692">MNPPGTLELTDLCLCSVDTLPDCQNEPLQPDRNASSRPHTPETSSSSDARSNGTDEGAFSSSPSSDTSHDTAPDSHNGGKKDRIIIVPDLFSSIMAVDPVVNPNYFKVKPKGDAWIQWVMGKDKKWAERNTRVDLCYLASIWAPEADEEALRMMLDWNHWVFLFDDQFDEGHLKWDLDAAKAEVEATMAILSDTQPPVRMEDNKLRWIFQLCWDRVKKVDMQQRWRDMHRRYFDGLIHQVKQMSEGLTATRSVDEYIEMRRGTIGVYPAIALTEYGLGTNLPLDVFEHPSLQECMRISADLVLLVNDILSYKKDLALGVEHNLIILFQKQGATEQEAVDKIGEMIEDCYRRWYSALAAMPVWGEKIDREALRFVDACRNVALGNLYWSFKTGRYLGPEGVSVLETRMLHLPAEIPEYAG</sequence>
<dbReference type="GO" id="GO:0046872">
    <property type="term" value="F:metal ion binding"/>
    <property type="evidence" value="ECO:0007669"/>
    <property type="project" value="UniProtKB-KW"/>
</dbReference>
<protein>
    <recommendedName>
        <fullName evidence="4">Terpene synthase</fullName>
        <ecNumber evidence="4">4.2.3.-</ecNumber>
    </recommendedName>
</protein>
<comment type="cofactor">
    <cofactor evidence="1 4">
        <name>Mg(2+)</name>
        <dbReference type="ChEBI" id="CHEBI:18420"/>
    </cofactor>
</comment>
<dbReference type="Gene3D" id="1.10.600.10">
    <property type="entry name" value="Farnesyl Diphosphate Synthase"/>
    <property type="match status" value="1"/>
</dbReference>
<gene>
    <name evidence="6" type="ORF">C8A01DRAFT_20322</name>
</gene>
<evidence type="ECO:0000256" key="3">
    <source>
        <dbReference type="ARBA" id="ARBA00022842"/>
    </source>
</evidence>
<feature type="compositionally biased region" description="Basic and acidic residues" evidence="5">
    <location>
        <begin position="67"/>
        <end position="81"/>
    </location>
</feature>
<name>A0AAN6SMC7_9PEZI</name>
<dbReference type="InterPro" id="IPR008949">
    <property type="entry name" value="Isoprenoid_synthase_dom_sf"/>
</dbReference>
<evidence type="ECO:0000256" key="1">
    <source>
        <dbReference type="ARBA" id="ARBA00001946"/>
    </source>
</evidence>
<keyword evidence="4" id="KW-0456">Lyase</keyword>
<comment type="similarity">
    <text evidence="2 4">Belongs to the terpene synthase family.</text>
</comment>
<dbReference type="SUPFAM" id="SSF48576">
    <property type="entry name" value="Terpenoid synthases"/>
    <property type="match status" value="1"/>
</dbReference>
<evidence type="ECO:0000256" key="5">
    <source>
        <dbReference type="SAM" id="MobiDB-lite"/>
    </source>
</evidence>
<evidence type="ECO:0000256" key="4">
    <source>
        <dbReference type="RuleBase" id="RU366034"/>
    </source>
</evidence>
<dbReference type="GO" id="GO:0008299">
    <property type="term" value="P:isoprenoid biosynthetic process"/>
    <property type="evidence" value="ECO:0007669"/>
    <property type="project" value="UniProtKB-ARBA"/>
</dbReference>
<keyword evidence="7" id="KW-1185">Reference proteome</keyword>
<dbReference type="InterPro" id="IPR034686">
    <property type="entry name" value="Terpene_cyclase-like_2"/>
</dbReference>
<dbReference type="AlphaFoldDB" id="A0AAN6SMC7"/>
<keyword evidence="4" id="KW-0479">Metal-binding</keyword>
<dbReference type="EC" id="4.2.3.-" evidence="4"/>
<feature type="region of interest" description="Disordered" evidence="5">
    <location>
        <begin position="23"/>
        <end position="81"/>
    </location>
</feature>
<evidence type="ECO:0000313" key="7">
    <source>
        <dbReference type="Proteomes" id="UP001303115"/>
    </source>
</evidence>
<organism evidence="6 7">
    <name type="scientific">Parachaetomium inaequale</name>
    <dbReference type="NCBI Taxonomy" id="2588326"/>
    <lineage>
        <taxon>Eukaryota</taxon>
        <taxon>Fungi</taxon>
        <taxon>Dikarya</taxon>
        <taxon>Ascomycota</taxon>
        <taxon>Pezizomycotina</taxon>
        <taxon>Sordariomycetes</taxon>
        <taxon>Sordariomycetidae</taxon>
        <taxon>Sordariales</taxon>
        <taxon>Chaetomiaceae</taxon>
        <taxon>Parachaetomium</taxon>
    </lineage>
</organism>
<dbReference type="PANTHER" id="PTHR35201:SF4">
    <property type="entry name" value="BETA-PINACENE SYNTHASE-RELATED"/>
    <property type="match status" value="1"/>
</dbReference>
<dbReference type="Pfam" id="PF19086">
    <property type="entry name" value="Terpene_syn_C_2"/>
    <property type="match status" value="1"/>
</dbReference>
<proteinExistence type="inferred from homology"/>
<dbReference type="SFLD" id="SFLDG01020">
    <property type="entry name" value="Terpene_Cyclase_Like_2"/>
    <property type="match status" value="1"/>
</dbReference>
<feature type="compositionally biased region" description="Polar residues" evidence="5">
    <location>
        <begin position="32"/>
        <end position="54"/>
    </location>
</feature>
<evidence type="ECO:0000313" key="6">
    <source>
        <dbReference type="EMBL" id="KAK4032622.1"/>
    </source>
</evidence>
<accession>A0AAN6SMC7</accession>
<comment type="caution">
    <text evidence="6">The sequence shown here is derived from an EMBL/GenBank/DDBJ whole genome shotgun (WGS) entry which is preliminary data.</text>
</comment>
<keyword evidence="3 4" id="KW-0460">Magnesium</keyword>
<dbReference type="PANTHER" id="PTHR35201">
    <property type="entry name" value="TERPENE SYNTHASE"/>
    <property type="match status" value="1"/>
</dbReference>
<evidence type="ECO:0000256" key="2">
    <source>
        <dbReference type="ARBA" id="ARBA00006333"/>
    </source>
</evidence>
<dbReference type="EMBL" id="MU854590">
    <property type="protein sequence ID" value="KAK4032622.1"/>
    <property type="molecule type" value="Genomic_DNA"/>
</dbReference>
<dbReference type="GO" id="GO:0010333">
    <property type="term" value="F:terpene synthase activity"/>
    <property type="evidence" value="ECO:0007669"/>
    <property type="project" value="InterPro"/>
</dbReference>
<dbReference type="SFLD" id="SFLDS00005">
    <property type="entry name" value="Isoprenoid_Synthase_Type_I"/>
    <property type="match status" value="1"/>
</dbReference>